<dbReference type="HOGENOM" id="CLU_108425_0_0_11"/>
<dbReference type="eggNOG" id="ENOG5031FZ7">
    <property type="taxonomic scope" value="Bacteria"/>
</dbReference>
<sequence>MNRDDTRAEPRLSRPLLGLAAISFAAGLISGGMLYLDRSPQQQAHVAGTAAWGPHLVLFVLAVATVTYLVRRHGLSPAALLAPVSHGAAQRLTRTVRSIPAHPTALLRLLLAVLPLAVLVYSPYRIGVQILAGLDPNFTANAWGGPSYPGAMACHYLDAALLIAGSAYLLHRLLLPAGPAKQAAPVPQR</sequence>
<evidence type="ECO:0000313" key="2">
    <source>
        <dbReference type="EMBL" id="AFU02251.1"/>
    </source>
</evidence>
<accession>K0F3T2</accession>
<evidence type="ECO:0000313" key="3">
    <source>
        <dbReference type="Proteomes" id="UP000006304"/>
    </source>
</evidence>
<dbReference type="RefSeq" id="WP_014985106.1">
    <property type="nucleotide sequence ID" value="NC_018681.1"/>
</dbReference>
<feature type="transmembrane region" description="Helical" evidence="1">
    <location>
        <begin position="51"/>
        <end position="70"/>
    </location>
</feature>
<keyword evidence="1" id="KW-0472">Membrane</keyword>
<protein>
    <submittedName>
        <fullName evidence="2">Uncharacterized protein</fullName>
    </submittedName>
</protein>
<keyword evidence="1" id="KW-0812">Transmembrane</keyword>
<keyword evidence="1" id="KW-1133">Transmembrane helix</keyword>
<dbReference type="STRING" id="1133849.O3I_021460"/>
<feature type="transmembrane region" description="Helical" evidence="1">
    <location>
        <begin position="105"/>
        <end position="124"/>
    </location>
</feature>
<proteinExistence type="predicted"/>
<reference evidence="2" key="1">
    <citation type="journal article" date="2012" name="J. Bacteriol.">
        <title>Complete genome sequence of Nocardia brasiliensis HUJEG-1.</title>
        <authorList>
            <person name="Vera-Cabrera L."/>
            <person name="Ortiz-Lopez R."/>
            <person name="Elizondo-Gonzalez R."/>
            <person name="Perez-Maya A.A."/>
            <person name="Ocampo-Candiani J."/>
        </authorList>
    </citation>
    <scope>NUCLEOTIDE SEQUENCE [LARGE SCALE GENOMIC DNA]</scope>
    <source>
        <strain evidence="2">HUJEG-1</strain>
    </source>
</reference>
<dbReference type="Proteomes" id="UP000006304">
    <property type="component" value="Chromosome"/>
</dbReference>
<organism evidence="2 3">
    <name type="scientific">Nocardia brasiliensis (strain ATCC 700358 / HUJEG-1)</name>
    <dbReference type="NCBI Taxonomy" id="1133849"/>
    <lineage>
        <taxon>Bacteria</taxon>
        <taxon>Bacillati</taxon>
        <taxon>Actinomycetota</taxon>
        <taxon>Actinomycetes</taxon>
        <taxon>Mycobacteriales</taxon>
        <taxon>Nocardiaceae</taxon>
        <taxon>Nocardia</taxon>
    </lineage>
</organism>
<gene>
    <name evidence="2" type="ORF">O3I_021460</name>
</gene>
<dbReference type="KEGG" id="nbr:O3I_021460"/>
<dbReference type="EMBL" id="CP003876">
    <property type="protein sequence ID" value="AFU02251.1"/>
    <property type="molecule type" value="Genomic_DNA"/>
</dbReference>
<evidence type="ECO:0000256" key="1">
    <source>
        <dbReference type="SAM" id="Phobius"/>
    </source>
</evidence>
<dbReference type="AlphaFoldDB" id="K0F3T2"/>
<keyword evidence="3" id="KW-1185">Reference proteome</keyword>
<name>K0F3T2_NOCB7</name>
<feature type="transmembrane region" description="Helical" evidence="1">
    <location>
        <begin position="16"/>
        <end position="36"/>
    </location>
</feature>